<name>A0A2N5GN02_9BACI</name>
<dbReference type="InterPro" id="IPR002645">
    <property type="entry name" value="STAS_dom"/>
</dbReference>
<dbReference type="RefSeq" id="WP_101577023.1">
    <property type="nucleotide sequence ID" value="NZ_PGVA01000019.1"/>
</dbReference>
<dbReference type="Proteomes" id="UP000234951">
    <property type="component" value="Unassembled WGS sequence"/>
</dbReference>
<dbReference type="AlphaFoldDB" id="A0A2N5GN02"/>
<dbReference type="Gene3D" id="3.30.750.24">
    <property type="entry name" value="STAS domain"/>
    <property type="match status" value="1"/>
</dbReference>
<comment type="similarity">
    <text evidence="1 2">Belongs to the anti-sigma-factor antagonist family.</text>
</comment>
<organism evidence="4 6">
    <name type="scientific">Bacillus canaveralius</name>
    <dbReference type="NCBI Taxonomy" id="1403243"/>
    <lineage>
        <taxon>Bacteria</taxon>
        <taxon>Bacillati</taxon>
        <taxon>Bacillota</taxon>
        <taxon>Bacilli</taxon>
        <taxon>Bacillales</taxon>
        <taxon>Bacillaceae</taxon>
        <taxon>Bacillus</taxon>
    </lineage>
</organism>
<dbReference type="GO" id="GO:0043856">
    <property type="term" value="F:anti-sigma factor antagonist activity"/>
    <property type="evidence" value="ECO:0007669"/>
    <property type="project" value="InterPro"/>
</dbReference>
<sequence length="104" mass="11764">MFTFNINRENDENAVIYFLGDLDIEVTEMMDEEIFPSLQSFKTIDINLADVPFVDSTGIGLLINLIDTLKKDEVAITISDVAPQVRDIFEIIQLPDILGPDIFK</sequence>
<dbReference type="EMBL" id="PGVD01000004">
    <property type="protein sequence ID" value="PLS00732.1"/>
    <property type="molecule type" value="Genomic_DNA"/>
</dbReference>
<evidence type="ECO:0000313" key="6">
    <source>
        <dbReference type="Proteomes" id="UP000234951"/>
    </source>
</evidence>
<dbReference type="OrthoDB" id="2468251at2"/>
<feature type="domain" description="STAS" evidence="3">
    <location>
        <begin position="15"/>
        <end position="104"/>
    </location>
</feature>
<dbReference type="CDD" id="cd07043">
    <property type="entry name" value="STAS_anti-anti-sigma_factors"/>
    <property type="match status" value="1"/>
</dbReference>
<dbReference type="Proteomes" id="UP000235114">
    <property type="component" value="Unassembled WGS sequence"/>
</dbReference>
<proteinExistence type="inferred from homology"/>
<dbReference type="SUPFAM" id="SSF52091">
    <property type="entry name" value="SpoIIaa-like"/>
    <property type="match status" value="1"/>
</dbReference>
<gene>
    <name evidence="4" type="ORF">CU635_08940</name>
    <name evidence="5" type="ORF">CVD25_01320</name>
</gene>
<keyword evidence="7" id="KW-1185">Reference proteome</keyword>
<evidence type="ECO:0000259" key="3">
    <source>
        <dbReference type="PROSITE" id="PS50801"/>
    </source>
</evidence>
<reference evidence="4 6" key="1">
    <citation type="submission" date="2017-11" db="EMBL/GenBank/DDBJ databases">
        <title>Comparitive Functional Genomics of Dry Heat Resistant strains isolated from the Viking Spacecraft.</title>
        <authorList>
            <person name="Seuylemezian A."/>
            <person name="Cooper K."/>
            <person name="Vaishampayan P."/>
        </authorList>
    </citation>
    <scope>NUCLEOTIDE SEQUENCE [LARGE SCALE GENOMIC DNA]</scope>
    <source>
        <strain evidence="4 6">M4.6</strain>
    </source>
</reference>
<protein>
    <recommendedName>
        <fullName evidence="2">Anti-sigma factor antagonist</fullName>
    </recommendedName>
</protein>
<dbReference type="PROSITE" id="PS50801">
    <property type="entry name" value="STAS"/>
    <property type="match status" value="1"/>
</dbReference>
<reference evidence="5 7" key="2">
    <citation type="submission" date="2017-12" db="EMBL/GenBank/DDBJ databases">
        <title>Comparative Functional Genomics of Dry Heat Resistant strains isolated from the Viking Spacecraft.</title>
        <authorList>
            <person name="Seuylemezian A."/>
            <person name="Cooper K."/>
            <person name="Vaishampayan P."/>
        </authorList>
    </citation>
    <scope>NUCLEOTIDE SEQUENCE [LARGE SCALE GENOMIC DNA]</scope>
    <source>
        <strain evidence="5 7">ATCC 29669</strain>
    </source>
</reference>
<dbReference type="InterPro" id="IPR003658">
    <property type="entry name" value="Anti-sigma_ant"/>
</dbReference>
<dbReference type="NCBIfam" id="TIGR00377">
    <property type="entry name" value="ant_ant_sig"/>
    <property type="match status" value="1"/>
</dbReference>
<evidence type="ECO:0000256" key="2">
    <source>
        <dbReference type="RuleBase" id="RU003749"/>
    </source>
</evidence>
<dbReference type="EMBL" id="PGVA01000019">
    <property type="protein sequence ID" value="PLR83546.1"/>
    <property type="molecule type" value="Genomic_DNA"/>
</dbReference>
<evidence type="ECO:0000256" key="1">
    <source>
        <dbReference type="ARBA" id="ARBA00009013"/>
    </source>
</evidence>
<comment type="caution">
    <text evidence="4">The sequence shown here is derived from an EMBL/GenBank/DDBJ whole genome shotgun (WGS) entry which is preliminary data.</text>
</comment>
<evidence type="ECO:0000313" key="5">
    <source>
        <dbReference type="EMBL" id="PLS00732.1"/>
    </source>
</evidence>
<dbReference type="InterPro" id="IPR036513">
    <property type="entry name" value="STAS_dom_sf"/>
</dbReference>
<accession>A0A2N5GN02</accession>
<evidence type="ECO:0000313" key="4">
    <source>
        <dbReference type="EMBL" id="PLR83546.1"/>
    </source>
</evidence>
<evidence type="ECO:0000313" key="7">
    <source>
        <dbReference type="Proteomes" id="UP000235114"/>
    </source>
</evidence>
<dbReference type="Pfam" id="PF01740">
    <property type="entry name" value="STAS"/>
    <property type="match status" value="1"/>
</dbReference>